<sequence length="88" mass="10273">METVPTDYENIGAVMSNFDHTIEPETEEKLKSGKFYGEYPAWNFHGDVWFDGERFKCMVMRYWAHIETLEASSLEEIIEIASTKWGSD</sequence>
<accession>A0A6H1Z9K4</accession>
<dbReference type="AlphaFoldDB" id="A0A6H1Z9K4"/>
<dbReference type="EMBL" id="MT141495">
    <property type="protein sequence ID" value="QJA63331.1"/>
    <property type="molecule type" value="Genomic_DNA"/>
</dbReference>
<organism evidence="1">
    <name type="scientific">viral metagenome</name>
    <dbReference type="NCBI Taxonomy" id="1070528"/>
    <lineage>
        <taxon>unclassified sequences</taxon>
        <taxon>metagenomes</taxon>
        <taxon>organismal metagenomes</taxon>
    </lineage>
</organism>
<dbReference type="EMBL" id="MT144601">
    <property type="protein sequence ID" value="QJH94484.1"/>
    <property type="molecule type" value="Genomic_DNA"/>
</dbReference>
<name>A0A6H1Z9K4_9ZZZZ</name>
<gene>
    <name evidence="4" type="ORF">MM415A00110_0010</name>
    <name evidence="2" type="ORF">MM415B00633_0015</name>
    <name evidence="1" type="ORF">TM448A00090_0066</name>
    <name evidence="3" type="ORF">TM448B00221_0038</name>
</gene>
<evidence type="ECO:0000313" key="2">
    <source>
        <dbReference type="EMBL" id="QJA63331.1"/>
    </source>
</evidence>
<evidence type="ECO:0000313" key="1">
    <source>
        <dbReference type="EMBL" id="QJA44234.1"/>
    </source>
</evidence>
<dbReference type="EMBL" id="MT145189">
    <property type="protein sequence ID" value="QJI04689.1"/>
    <property type="molecule type" value="Genomic_DNA"/>
</dbReference>
<evidence type="ECO:0000313" key="3">
    <source>
        <dbReference type="EMBL" id="QJH94484.1"/>
    </source>
</evidence>
<protein>
    <submittedName>
        <fullName evidence="1">Uncharacterized protein</fullName>
    </submittedName>
</protein>
<proteinExistence type="predicted"/>
<reference evidence="1" key="1">
    <citation type="submission" date="2020-03" db="EMBL/GenBank/DDBJ databases">
        <title>The deep terrestrial virosphere.</title>
        <authorList>
            <person name="Holmfeldt K."/>
            <person name="Nilsson E."/>
            <person name="Simone D."/>
            <person name="Lopez-Fernandez M."/>
            <person name="Wu X."/>
            <person name="de Brujin I."/>
            <person name="Lundin D."/>
            <person name="Andersson A."/>
            <person name="Bertilsson S."/>
            <person name="Dopson M."/>
        </authorList>
    </citation>
    <scope>NUCLEOTIDE SEQUENCE</scope>
    <source>
        <strain evidence="4">MM415A00110</strain>
        <strain evidence="2">MM415B00633</strain>
        <strain evidence="1">TM448A00090</strain>
        <strain evidence="3">TM448B00221</strain>
    </source>
</reference>
<dbReference type="EMBL" id="MT143974">
    <property type="protein sequence ID" value="QJA44234.1"/>
    <property type="molecule type" value="Genomic_DNA"/>
</dbReference>
<evidence type="ECO:0000313" key="4">
    <source>
        <dbReference type="EMBL" id="QJI04689.1"/>
    </source>
</evidence>